<dbReference type="OrthoDB" id="5373165at2"/>
<gene>
    <name evidence="1" type="ORF">SAMN02745124_00446</name>
</gene>
<evidence type="ECO:0000313" key="2">
    <source>
        <dbReference type="Proteomes" id="UP000184139"/>
    </source>
</evidence>
<dbReference type="Proteomes" id="UP000184139">
    <property type="component" value="Unassembled WGS sequence"/>
</dbReference>
<proteinExistence type="predicted"/>
<protein>
    <submittedName>
        <fullName evidence="1">Uncharacterized protein</fullName>
    </submittedName>
</protein>
<name>A0A1M5SMW9_9BACT</name>
<dbReference type="AlphaFoldDB" id="A0A1M5SMW9"/>
<accession>A0A1M5SMW9</accession>
<sequence>MDEERRKLLKSTVAVGAVGIGTLIAAKCGVAADEGDSAGVSNGVVVGHSPKKEVLYRKTSDWDMYYKAAY</sequence>
<dbReference type="EMBL" id="FQXS01000001">
    <property type="protein sequence ID" value="SHH39919.1"/>
    <property type="molecule type" value="Genomic_DNA"/>
</dbReference>
<dbReference type="RefSeq" id="WP_073373168.1">
    <property type="nucleotide sequence ID" value="NZ_FQXS01000001.1"/>
</dbReference>
<dbReference type="STRING" id="1121409.SAMN02745124_00446"/>
<keyword evidence="2" id="KW-1185">Reference proteome</keyword>
<organism evidence="1 2">
    <name type="scientific">Desulfofustis glycolicus DSM 9705</name>
    <dbReference type="NCBI Taxonomy" id="1121409"/>
    <lineage>
        <taxon>Bacteria</taxon>
        <taxon>Pseudomonadati</taxon>
        <taxon>Thermodesulfobacteriota</taxon>
        <taxon>Desulfobulbia</taxon>
        <taxon>Desulfobulbales</taxon>
        <taxon>Desulfocapsaceae</taxon>
        <taxon>Desulfofustis</taxon>
    </lineage>
</organism>
<reference evidence="1 2" key="1">
    <citation type="submission" date="2016-11" db="EMBL/GenBank/DDBJ databases">
        <authorList>
            <person name="Jaros S."/>
            <person name="Januszkiewicz K."/>
            <person name="Wedrychowicz H."/>
        </authorList>
    </citation>
    <scope>NUCLEOTIDE SEQUENCE [LARGE SCALE GENOMIC DNA]</scope>
    <source>
        <strain evidence="1 2">DSM 9705</strain>
    </source>
</reference>
<evidence type="ECO:0000313" key="1">
    <source>
        <dbReference type="EMBL" id="SHH39919.1"/>
    </source>
</evidence>